<dbReference type="InterPro" id="IPR050297">
    <property type="entry name" value="LipidA_mod_glycosyltrf_83"/>
</dbReference>
<comment type="subcellular location">
    <subcellularLocation>
        <location evidence="1">Cell membrane</location>
        <topology evidence="1">Multi-pass membrane protein</topology>
    </subcellularLocation>
</comment>
<dbReference type="Pfam" id="PF13231">
    <property type="entry name" value="PMT_2"/>
    <property type="match status" value="1"/>
</dbReference>
<gene>
    <name evidence="10" type="ORF">HKN21_17520</name>
</gene>
<dbReference type="PANTHER" id="PTHR33908:SF11">
    <property type="entry name" value="MEMBRANE PROTEIN"/>
    <property type="match status" value="1"/>
</dbReference>
<protein>
    <recommendedName>
        <fullName evidence="9">Glycosyltransferase RgtA/B/C/D-like domain-containing protein</fullName>
    </recommendedName>
</protein>
<keyword evidence="4" id="KW-0808">Transferase</keyword>
<name>A0A7Y2EEL3_UNCEI</name>
<feature type="transmembrane region" description="Helical" evidence="8">
    <location>
        <begin position="51"/>
        <end position="77"/>
    </location>
</feature>
<dbReference type="PANTHER" id="PTHR33908">
    <property type="entry name" value="MANNOSYLTRANSFERASE YKCB-RELATED"/>
    <property type="match status" value="1"/>
</dbReference>
<dbReference type="InterPro" id="IPR038731">
    <property type="entry name" value="RgtA/B/C-like"/>
</dbReference>
<feature type="transmembrane region" description="Helical" evidence="8">
    <location>
        <begin position="167"/>
        <end position="197"/>
    </location>
</feature>
<comment type="caution">
    <text evidence="10">The sequence shown here is derived from an EMBL/GenBank/DDBJ whole genome shotgun (WGS) entry which is preliminary data.</text>
</comment>
<evidence type="ECO:0000259" key="9">
    <source>
        <dbReference type="Pfam" id="PF13231"/>
    </source>
</evidence>
<proteinExistence type="predicted"/>
<reference evidence="10 11" key="1">
    <citation type="submission" date="2020-03" db="EMBL/GenBank/DDBJ databases">
        <title>Metabolic flexibility allows generalist bacteria to become dominant in a frequently disturbed ecosystem.</title>
        <authorList>
            <person name="Chen Y.-J."/>
            <person name="Leung P.M."/>
            <person name="Bay S.K."/>
            <person name="Hugenholtz P."/>
            <person name="Kessler A.J."/>
            <person name="Shelley G."/>
            <person name="Waite D.W."/>
            <person name="Cook P.L."/>
            <person name="Greening C."/>
        </authorList>
    </citation>
    <scope>NUCLEOTIDE SEQUENCE [LARGE SCALE GENOMIC DNA]</scope>
    <source>
        <strain evidence="10">SS_bin_28</strain>
    </source>
</reference>
<dbReference type="GO" id="GO:0009103">
    <property type="term" value="P:lipopolysaccharide biosynthetic process"/>
    <property type="evidence" value="ECO:0007669"/>
    <property type="project" value="UniProtKB-ARBA"/>
</dbReference>
<evidence type="ECO:0000256" key="7">
    <source>
        <dbReference type="ARBA" id="ARBA00023136"/>
    </source>
</evidence>
<accession>A0A7Y2EEL3</accession>
<evidence type="ECO:0000256" key="2">
    <source>
        <dbReference type="ARBA" id="ARBA00022475"/>
    </source>
</evidence>
<dbReference type="AlphaFoldDB" id="A0A7Y2EEL3"/>
<feature type="transmembrane region" description="Helical" evidence="8">
    <location>
        <begin position="89"/>
        <end position="110"/>
    </location>
</feature>
<evidence type="ECO:0000313" key="10">
    <source>
        <dbReference type="EMBL" id="NNF08565.1"/>
    </source>
</evidence>
<dbReference type="Proteomes" id="UP000547674">
    <property type="component" value="Unassembled WGS sequence"/>
</dbReference>
<sequence>MNAKPTASRFGLHVILVFLVAILVRVWFVMDHLRRLPIMRSPDQDSAMYETWAKTLLSGVMYTSDVFTMAPGFPLFLSFWYRLAGTDPLAAVLMQCTLGVVTTMMVVFLTRRLFGDREAIVAGLLYTGMPALYFYETKLLPTTLALWLLVFSLLLLQIAYQNKRISLYFLAGIVTGLLVVVRANMLIYGGLVFLGLLWAAWKTRNQPKIAAVLFVLGIAISMGPVMAHNLGHGELVPVAANGGINLYIGNHPEARGVYVD</sequence>
<dbReference type="EMBL" id="JABDJR010000701">
    <property type="protein sequence ID" value="NNF08565.1"/>
    <property type="molecule type" value="Genomic_DNA"/>
</dbReference>
<keyword evidence="5 8" id="KW-0812">Transmembrane</keyword>
<keyword evidence="6 8" id="KW-1133">Transmembrane helix</keyword>
<feature type="transmembrane region" description="Helical" evidence="8">
    <location>
        <begin position="209"/>
        <end position="227"/>
    </location>
</feature>
<evidence type="ECO:0000256" key="1">
    <source>
        <dbReference type="ARBA" id="ARBA00004651"/>
    </source>
</evidence>
<evidence type="ECO:0000256" key="4">
    <source>
        <dbReference type="ARBA" id="ARBA00022679"/>
    </source>
</evidence>
<evidence type="ECO:0000256" key="8">
    <source>
        <dbReference type="SAM" id="Phobius"/>
    </source>
</evidence>
<evidence type="ECO:0000313" key="11">
    <source>
        <dbReference type="Proteomes" id="UP000547674"/>
    </source>
</evidence>
<feature type="transmembrane region" description="Helical" evidence="8">
    <location>
        <begin position="12"/>
        <end position="30"/>
    </location>
</feature>
<feature type="domain" description="Glycosyltransferase RgtA/B/C/D-like" evidence="9">
    <location>
        <begin position="70"/>
        <end position="220"/>
    </location>
</feature>
<keyword evidence="7 8" id="KW-0472">Membrane</keyword>
<dbReference type="GO" id="GO:0005886">
    <property type="term" value="C:plasma membrane"/>
    <property type="evidence" value="ECO:0007669"/>
    <property type="project" value="UniProtKB-SubCell"/>
</dbReference>
<keyword evidence="3" id="KW-0328">Glycosyltransferase</keyword>
<keyword evidence="2" id="KW-1003">Cell membrane</keyword>
<feature type="transmembrane region" description="Helical" evidence="8">
    <location>
        <begin position="141"/>
        <end position="160"/>
    </location>
</feature>
<dbReference type="GO" id="GO:0016763">
    <property type="term" value="F:pentosyltransferase activity"/>
    <property type="evidence" value="ECO:0007669"/>
    <property type="project" value="TreeGrafter"/>
</dbReference>
<evidence type="ECO:0000256" key="3">
    <source>
        <dbReference type="ARBA" id="ARBA00022676"/>
    </source>
</evidence>
<organism evidence="10 11">
    <name type="scientific">Eiseniibacteriota bacterium</name>
    <dbReference type="NCBI Taxonomy" id="2212470"/>
    <lineage>
        <taxon>Bacteria</taxon>
        <taxon>Candidatus Eiseniibacteriota</taxon>
    </lineage>
</organism>
<feature type="non-terminal residue" evidence="10">
    <location>
        <position position="260"/>
    </location>
</feature>
<evidence type="ECO:0000256" key="5">
    <source>
        <dbReference type="ARBA" id="ARBA00022692"/>
    </source>
</evidence>
<evidence type="ECO:0000256" key="6">
    <source>
        <dbReference type="ARBA" id="ARBA00022989"/>
    </source>
</evidence>